<dbReference type="InterPro" id="IPR001433">
    <property type="entry name" value="OxRdtase_FAD/NAD-bd"/>
</dbReference>
<dbReference type="Pfam" id="PF00970">
    <property type="entry name" value="FAD_binding_6"/>
    <property type="match status" value="1"/>
</dbReference>
<evidence type="ECO:0000256" key="4">
    <source>
        <dbReference type="ARBA" id="ARBA00022723"/>
    </source>
</evidence>
<dbReference type="SUPFAM" id="SSF63380">
    <property type="entry name" value="Riboflavin synthase domain-like"/>
    <property type="match status" value="1"/>
</dbReference>
<evidence type="ECO:0000259" key="10">
    <source>
        <dbReference type="PROSITE" id="PS51085"/>
    </source>
</evidence>
<keyword evidence="5" id="KW-0274">FAD</keyword>
<dbReference type="Pfam" id="PF00175">
    <property type="entry name" value="NAD_binding_1"/>
    <property type="match status" value="1"/>
</dbReference>
<gene>
    <name evidence="12" type="ORF">ABE541_03960</name>
</gene>
<dbReference type="PANTHER" id="PTHR47354:SF6">
    <property type="entry name" value="NADH OXIDOREDUCTASE HCR"/>
    <property type="match status" value="1"/>
</dbReference>
<evidence type="ECO:0000256" key="3">
    <source>
        <dbReference type="ARBA" id="ARBA00022714"/>
    </source>
</evidence>
<evidence type="ECO:0000313" key="12">
    <source>
        <dbReference type="EMBL" id="MEN5376409.1"/>
    </source>
</evidence>
<dbReference type="InterPro" id="IPR008333">
    <property type="entry name" value="Cbr1-like_FAD-bd_dom"/>
</dbReference>
<keyword evidence="3" id="KW-0001">2Fe-2S</keyword>
<dbReference type="SUPFAM" id="SSF52343">
    <property type="entry name" value="Ferredoxin reductase-like, C-terminal NADP-linked domain"/>
    <property type="match status" value="1"/>
</dbReference>
<evidence type="ECO:0000256" key="8">
    <source>
        <dbReference type="ARBA" id="ARBA00023014"/>
    </source>
</evidence>
<feature type="domain" description="2Fe-2S ferredoxin-type" evidence="10">
    <location>
        <begin position="263"/>
        <end position="356"/>
    </location>
</feature>
<evidence type="ECO:0000256" key="5">
    <source>
        <dbReference type="ARBA" id="ARBA00022827"/>
    </source>
</evidence>
<evidence type="ECO:0000256" key="2">
    <source>
        <dbReference type="ARBA" id="ARBA00022630"/>
    </source>
</evidence>
<keyword evidence="4" id="KW-0479">Metal-binding</keyword>
<evidence type="ECO:0000259" key="11">
    <source>
        <dbReference type="PROSITE" id="PS51384"/>
    </source>
</evidence>
<evidence type="ECO:0000256" key="9">
    <source>
        <dbReference type="ARBA" id="ARBA00061434"/>
    </source>
</evidence>
<dbReference type="Gene3D" id="3.40.50.80">
    <property type="entry name" value="Nucleotide-binding domain of ferredoxin-NADP reductase (FNR) module"/>
    <property type="match status" value="1"/>
</dbReference>
<evidence type="ECO:0000256" key="1">
    <source>
        <dbReference type="ARBA" id="ARBA00001974"/>
    </source>
</evidence>
<sequence>MKKYKWTTHQVIQETIDAVTIFFSTDQDTIEYQPGQYLNISCIVNGEPLQRSYSFSSAPADKFPSITVKRVAGGKMSNYLVDNAKNISEWDIDAPIGNFILKKHIIPDSELVFLAGGSGISPLFSMLKSLIKTACPPLLLYSTSSPEDTIFKFQLEEMEKNKQLRIFHSFTRLNKEIKGINSISGRFSQPIIKSLIGQYIKQKMKAHYFICGPVELMQLYRETLRALQIPESNIHTEYFDPVITDKIIVIENEEHREILVSYFETHYRDNEEQTYECTSLIDVQPGQSLLEAISAHAIQVPSSCKKGTCGSCWAIQENGKIKMVNNYALSDEEVTEGKILLCQSYPLDQSVSIVIA</sequence>
<comment type="caution">
    <text evidence="12">The sequence shown here is derived from an EMBL/GenBank/DDBJ whole genome shotgun (WGS) entry which is preliminary data.</text>
</comment>
<dbReference type="EMBL" id="JBDJNQ010000001">
    <property type="protein sequence ID" value="MEN5376409.1"/>
    <property type="molecule type" value="Genomic_DNA"/>
</dbReference>
<dbReference type="PROSITE" id="PS51384">
    <property type="entry name" value="FAD_FR"/>
    <property type="match status" value="1"/>
</dbReference>
<dbReference type="PROSITE" id="PS51085">
    <property type="entry name" value="2FE2S_FER_2"/>
    <property type="match status" value="1"/>
</dbReference>
<reference evidence="12 13" key="1">
    <citation type="submission" date="2024-04" db="EMBL/GenBank/DDBJ databases">
        <title>WGS of bacteria from Torrens River.</title>
        <authorList>
            <person name="Wyrsch E.R."/>
            <person name="Drigo B."/>
        </authorList>
    </citation>
    <scope>NUCLEOTIDE SEQUENCE [LARGE SCALE GENOMIC DNA]</scope>
    <source>
        <strain evidence="12 13">TWI391</strain>
    </source>
</reference>
<name>A0ABV0BNM4_9SPHI</name>
<organism evidence="12 13">
    <name type="scientific">Sphingobacterium kitahiroshimense</name>
    <dbReference type="NCBI Taxonomy" id="470446"/>
    <lineage>
        <taxon>Bacteria</taxon>
        <taxon>Pseudomonadati</taxon>
        <taxon>Bacteroidota</taxon>
        <taxon>Sphingobacteriia</taxon>
        <taxon>Sphingobacteriales</taxon>
        <taxon>Sphingobacteriaceae</taxon>
        <taxon>Sphingobacterium</taxon>
    </lineage>
</organism>
<dbReference type="RefSeq" id="WP_346580667.1">
    <property type="nucleotide sequence ID" value="NZ_JBDJLH010000001.1"/>
</dbReference>
<dbReference type="Gene3D" id="2.40.30.10">
    <property type="entry name" value="Translation factors"/>
    <property type="match status" value="1"/>
</dbReference>
<evidence type="ECO:0000313" key="13">
    <source>
        <dbReference type="Proteomes" id="UP001409291"/>
    </source>
</evidence>
<dbReference type="PRINTS" id="PR00371">
    <property type="entry name" value="FPNCR"/>
</dbReference>
<dbReference type="InterPro" id="IPR050415">
    <property type="entry name" value="MRET"/>
</dbReference>
<keyword evidence="8" id="KW-0411">Iron-sulfur</keyword>
<dbReference type="InterPro" id="IPR017927">
    <property type="entry name" value="FAD-bd_FR_type"/>
</dbReference>
<keyword evidence="7" id="KW-0408">Iron</keyword>
<dbReference type="PROSITE" id="PS00197">
    <property type="entry name" value="2FE2S_FER_1"/>
    <property type="match status" value="1"/>
</dbReference>
<dbReference type="CDD" id="cd00207">
    <property type="entry name" value="fer2"/>
    <property type="match status" value="1"/>
</dbReference>
<keyword evidence="2" id="KW-0285">Flavoprotein</keyword>
<comment type="cofactor">
    <cofactor evidence="1">
        <name>FAD</name>
        <dbReference type="ChEBI" id="CHEBI:57692"/>
    </cofactor>
</comment>
<dbReference type="SUPFAM" id="SSF54292">
    <property type="entry name" value="2Fe-2S ferredoxin-like"/>
    <property type="match status" value="1"/>
</dbReference>
<dbReference type="InterPro" id="IPR017938">
    <property type="entry name" value="Riboflavin_synthase-like_b-brl"/>
</dbReference>
<dbReference type="Pfam" id="PF00111">
    <property type="entry name" value="Fer2"/>
    <property type="match status" value="1"/>
</dbReference>
<dbReference type="PANTHER" id="PTHR47354">
    <property type="entry name" value="NADH OXIDOREDUCTASE HCR"/>
    <property type="match status" value="1"/>
</dbReference>
<dbReference type="PRINTS" id="PR00410">
    <property type="entry name" value="PHEHYDRXLASE"/>
</dbReference>
<dbReference type="Proteomes" id="UP001409291">
    <property type="component" value="Unassembled WGS sequence"/>
</dbReference>
<evidence type="ECO:0000256" key="6">
    <source>
        <dbReference type="ARBA" id="ARBA00023002"/>
    </source>
</evidence>
<dbReference type="InterPro" id="IPR036010">
    <property type="entry name" value="2Fe-2S_ferredoxin-like_sf"/>
</dbReference>
<evidence type="ECO:0000256" key="7">
    <source>
        <dbReference type="ARBA" id="ARBA00023004"/>
    </source>
</evidence>
<feature type="domain" description="FAD-binding FR-type" evidence="11">
    <location>
        <begin position="1"/>
        <end position="102"/>
    </location>
</feature>
<dbReference type="Gene3D" id="3.10.20.30">
    <property type="match status" value="1"/>
</dbReference>
<accession>A0ABV0BNM4</accession>
<protein>
    <submittedName>
        <fullName evidence="12">Iron-sulfur cluster-binding domain-containing protein</fullName>
    </submittedName>
</protein>
<dbReference type="InterPro" id="IPR006058">
    <property type="entry name" value="2Fe2S_fd_BS"/>
</dbReference>
<dbReference type="InterPro" id="IPR039261">
    <property type="entry name" value="FNR_nucleotide-bd"/>
</dbReference>
<proteinExistence type="inferred from homology"/>
<dbReference type="InterPro" id="IPR001041">
    <property type="entry name" value="2Fe-2S_ferredoxin-type"/>
</dbReference>
<dbReference type="InterPro" id="IPR012675">
    <property type="entry name" value="Beta-grasp_dom_sf"/>
</dbReference>
<dbReference type="InterPro" id="IPR001709">
    <property type="entry name" value="Flavoprot_Pyr_Nucl_cyt_Rdtase"/>
</dbReference>
<comment type="similarity">
    <text evidence="9">In the N-terminal section; belongs to the FAD-binding oxidoreductase type 6 family.</text>
</comment>
<keyword evidence="13" id="KW-1185">Reference proteome</keyword>
<keyword evidence="6" id="KW-0560">Oxidoreductase</keyword>